<protein>
    <recommendedName>
        <fullName evidence="4">Transposase</fullName>
    </recommendedName>
</protein>
<dbReference type="EMBL" id="JAQGFR010000074">
    <property type="protein sequence ID" value="MEB8512978.1"/>
    <property type="molecule type" value="Genomic_DNA"/>
</dbReference>
<dbReference type="Proteomes" id="UP001308776">
    <property type="component" value="Unassembled WGS sequence"/>
</dbReference>
<dbReference type="RefSeq" id="WP_231104451.1">
    <property type="nucleotide sequence ID" value="NZ_CP116458.1"/>
</dbReference>
<sequence>MEEHKEEAVAMIGEKRYRIWAIYVWRRYQHVDRSYREAGVS</sequence>
<evidence type="ECO:0000313" key="2">
    <source>
        <dbReference type="EMBL" id="MEB8513073.1"/>
    </source>
</evidence>
<dbReference type="GeneID" id="97122911"/>
<dbReference type="EMBL" id="JAQGFR010000088">
    <property type="protein sequence ID" value="MEB8513073.1"/>
    <property type="molecule type" value="Genomic_DNA"/>
</dbReference>
<accession>A0ABU6FLV2</accession>
<evidence type="ECO:0008006" key="4">
    <source>
        <dbReference type="Google" id="ProtNLM"/>
    </source>
</evidence>
<keyword evidence="3" id="KW-1185">Reference proteome</keyword>
<evidence type="ECO:0000313" key="3">
    <source>
        <dbReference type="Proteomes" id="UP001308776"/>
    </source>
</evidence>
<gene>
    <name evidence="1" type="ORF">OW717_02850</name>
    <name evidence="2" type="ORF">OW717_03340</name>
</gene>
<comment type="caution">
    <text evidence="1">The sequence shown here is derived from an EMBL/GenBank/DDBJ whole genome shotgun (WGS) entry which is preliminary data.</text>
</comment>
<name>A0ABU6FLV2_9PROT</name>
<reference evidence="1 3" key="1">
    <citation type="submission" date="2022-11" db="EMBL/GenBank/DDBJ databases">
        <title>Comparative genomics analysis of Acidithiobacillus ferriphilus.</title>
        <authorList>
            <person name="Ma L."/>
        </authorList>
    </citation>
    <scope>NUCLEOTIDE SEQUENCE [LARGE SCALE GENOMIC DNA]</scope>
    <source>
        <strain evidence="1 3">DY15</strain>
    </source>
</reference>
<organism evidence="1 3">
    <name type="scientific">Acidithiobacillus ferriphilus</name>
    <dbReference type="NCBI Taxonomy" id="1689834"/>
    <lineage>
        <taxon>Bacteria</taxon>
        <taxon>Pseudomonadati</taxon>
        <taxon>Pseudomonadota</taxon>
        <taxon>Acidithiobacillia</taxon>
        <taxon>Acidithiobacillales</taxon>
        <taxon>Acidithiobacillaceae</taxon>
        <taxon>Acidithiobacillus</taxon>
    </lineage>
</organism>
<evidence type="ECO:0000313" key="1">
    <source>
        <dbReference type="EMBL" id="MEB8512978.1"/>
    </source>
</evidence>
<proteinExistence type="predicted"/>